<organism evidence="3 4">
    <name type="scientific">Eutypa lata (strain UCR-EL1)</name>
    <name type="common">Grapevine dieback disease fungus</name>
    <name type="synonym">Eutypa armeniacae</name>
    <dbReference type="NCBI Taxonomy" id="1287681"/>
    <lineage>
        <taxon>Eukaryota</taxon>
        <taxon>Fungi</taxon>
        <taxon>Dikarya</taxon>
        <taxon>Ascomycota</taxon>
        <taxon>Pezizomycotina</taxon>
        <taxon>Sordariomycetes</taxon>
        <taxon>Xylariomycetidae</taxon>
        <taxon>Xylariales</taxon>
        <taxon>Diatrypaceae</taxon>
        <taxon>Eutypa</taxon>
    </lineage>
</organism>
<gene>
    <name evidence="3" type="ORF">UCREL1_2979</name>
</gene>
<dbReference type="HOGENOM" id="CLU_006586_10_6_1"/>
<dbReference type="Pfam" id="PF00135">
    <property type="entry name" value="COesterase"/>
    <property type="match status" value="1"/>
</dbReference>
<accession>M7T092</accession>
<dbReference type="Proteomes" id="UP000012174">
    <property type="component" value="Unassembled WGS sequence"/>
</dbReference>
<dbReference type="eggNOG" id="KOG4389">
    <property type="taxonomic scope" value="Eukaryota"/>
</dbReference>
<name>M7T092_EUTLA</name>
<dbReference type="PROSITE" id="PS00941">
    <property type="entry name" value="CARBOXYLESTERASE_B_2"/>
    <property type="match status" value="1"/>
</dbReference>
<dbReference type="Gene3D" id="3.40.50.1820">
    <property type="entry name" value="alpha/beta hydrolase"/>
    <property type="match status" value="2"/>
</dbReference>
<keyword evidence="1" id="KW-0732">Signal</keyword>
<dbReference type="STRING" id="1287681.M7T092"/>
<dbReference type="InterPro" id="IPR019819">
    <property type="entry name" value="Carboxylesterase_B_CS"/>
</dbReference>
<dbReference type="OMA" id="STMHAPR"/>
<dbReference type="OrthoDB" id="408631at2759"/>
<feature type="domain" description="Carboxylesterase type B" evidence="2">
    <location>
        <begin position="28"/>
        <end position="235"/>
    </location>
</feature>
<evidence type="ECO:0000313" key="4">
    <source>
        <dbReference type="Proteomes" id="UP000012174"/>
    </source>
</evidence>
<keyword evidence="4" id="KW-1185">Reference proteome</keyword>
<proteinExistence type="predicted"/>
<dbReference type="ESTHER" id="eutla-m7t092">
    <property type="family name" value="Fungal_carboxylesterase_lipase"/>
</dbReference>
<dbReference type="InterPro" id="IPR050309">
    <property type="entry name" value="Type-B_Carboxylest/Lipase"/>
</dbReference>
<evidence type="ECO:0000313" key="3">
    <source>
        <dbReference type="EMBL" id="EMR69987.1"/>
    </source>
</evidence>
<protein>
    <submittedName>
        <fullName evidence="3">Putative lipase 2 protein</fullName>
    </submittedName>
</protein>
<dbReference type="AlphaFoldDB" id="M7T092"/>
<evidence type="ECO:0000256" key="1">
    <source>
        <dbReference type="SAM" id="SignalP"/>
    </source>
</evidence>
<dbReference type="InterPro" id="IPR029058">
    <property type="entry name" value="AB_hydrolase_fold"/>
</dbReference>
<reference evidence="4" key="1">
    <citation type="journal article" date="2013" name="Genome Announc.">
        <title>Draft genome sequence of the grapevine dieback fungus Eutypa lata UCR-EL1.</title>
        <authorList>
            <person name="Blanco-Ulate B."/>
            <person name="Rolshausen P.E."/>
            <person name="Cantu D."/>
        </authorList>
    </citation>
    <scope>NUCLEOTIDE SEQUENCE [LARGE SCALE GENOMIC DNA]</scope>
    <source>
        <strain evidence="4">UCR-EL1</strain>
    </source>
</reference>
<dbReference type="KEGG" id="ela:UCREL1_2979"/>
<dbReference type="PANTHER" id="PTHR11559">
    <property type="entry name" value="CARBOXYLESTERASE"/>
    <property type="match status" value="1"/>
</dbReference>
<feature type="chain" id="PRO_5004085303" evidence="1">
    <location>
        <begin position="19"/>
        <end position="541"/>
    </location>
</feature>
<sequence>MRLQCLVAITGFVYTALGNPSKTEDYQGPTVSTKNGTYGGIYLPTYDQDLFLGVRYAQKVVRFKRAEPINETWDDVQSVTEYKEHCYGYGIDWTGPNADWSGYPMSEDCLYLNIIRPSGLPNTSKLPVALWIHGGGFNKGGGSDKRYNYTYAVQDSVNLGKPFIGITINYRLSVWGWLMGKEASEAGSVNLGYHDMRQSLRWVNENIAAFGGDPTKVTIVGESCGAEALAAQMLAYNDTVGTSGAVPCLSTLPFDEINNAVNVSRIGPWVPVMDGDFIQDYPSNQFRDGRFVQVPILIGSNTDEGGYFRGLRGNANISILNTDDDFKAMVRPIFADNVKDTTGKSIDELVDELALLYPNIQSVGIPNLQSWPVAIDENTPDLQYTGLQDRRGNALGGDTTNIAWRRKSNIFWSDHGIPNWSYRFDATPDGIPPNVSAAHFLEVAYVFDDVPGEGYRLKPLVSGGNRAIAKLVSEAWINMINDLDPNGGSVQPTWPIYNKTAGGGVGQNMVFDVNGSFIEYDDFRAEALKWFDDHFLDVWGT</sequence>
<dbReference type="EMBL" id="KB705985">
    <property type="protein sequence ID" value="EMR69987.1"/>
    <property type="molecule type" value="Genomic_DNA"/>
</dbReference>
<dbReference type="SUPFAM" id="SSF53474">
    <property type="entry name" value="alpha/beta-Hydrolases"/>
    <property type="match status" value="1"/>
</dbReference>
<dbReference type="InterPro" id="IPR002018">
    <property type="entry name" value="CarbesteraseB"/>
</dbReference>
<evidence type="ECO:0000259" key="2">
    <source>
        <dbReference type="Pfam" id="PF00135"/>
    </source>
</evidence>
<feature type="signal peptide" evidence="1">
    <location>
        <begin position="1"/>
        <end position="18"/>
    </location>
</feature>